<dbReference type="InterPro" id="IPR011044">
    <property type="entry name" value="Quino_amine_DH_bsu"/>
</dbReference>
<dbReference type="Gene3D" id="2.130.10.10">
    <property type="entry name" value="YVTN repeat-like/Quinoprotein amine dehydrogenase"/>
    <property type="match status" value="1"/>
</dbReference>
<evidence type="ECO:0000256" key="1">
    <source>
        <dbReference type="SAM" id="SignalP"/>
    </source>
</evidence>
<protein>
    <recommendedName>
        <fullName evidence="4">PQQ-binding-like beta-propeller repeat protein</fullName>
    </recommendedName>
</protein>
<name>A0A6H0KHF9_9BACE</name>
<organism evidence="2 3">
    <name type="scientific">Bacteroides faecium</name>
    <dbReference type="NCBI Taxonomy" id="2715212"/>
    <lineage>
        <taxon>Bacteria</taxon>
        <taxon>Pseudomonadati</taxon>
        <taxon>Bacteroidota</taxon>
        <taxon>Bacteroidia</taxon>
        <taxon>Bacteroidales</taxon>
        <taxon>Bacteroidaceae</taxon>
        <taxon>Bacteroides</taxon>
    </lineage>
</organism>
<dbReference type="Pfam" id="PF22701">
    <property type="entry name" value="Mala_s_1-like"/>
    <property type="match status" value="1"/>
</dbReference>
<dbReference type="EMBL" id="CP050831">
    <property type="protein sequence ID" value="QIU92810.1"/>
    <property type="molecule type" value="Genomic_DNA"/>
</dbReference>
<gene>
    <name evidence="2" type="ORF">BacF7301_00960</name>
</gene>
<evidence type="ECO:0008006" key="4">
    <source>
        <dbReference type="Google" id="ProtNLM"/>
    </source>
</evidence>
<keyword evidence="1" id="KW-0732">Signal</keyword>
<accession>A0A6H0KHF9</accession>
<feature type="chain" id="PRO_5026209893" description="PQQ-binding-like beta-propeller repeat protein" evidence="1">
    <location>
        <begin position="20"/>
        <end position="294"/>
    </location>
</feature>
<feature type="signal peptide" evidence="1">
    <location>
        <begin position="1"/>
        <end position="19"/>
    </location>
</feature>
<dbReference type="KEGG" id="bfc:BacF7301_00960"/>
<dbReference type="Proteomes" id="UP000501780">
    <property type="component" value="Chromosome"/>
</dbReference>
<dbReference type="SUPFAM" id="SSF50969">
    <property type="entry name" value="YVTN repeat-like/Quinoprotein amine dehydrogenase"/>
    <property type="match status" value="1"/>
</dbReference>
<evidence type="ECO:0000313" key="2">
    <source>
        <dbReference type="EMBL" id="QIU92810.1"/>
    </source>
</evidence>
<dbReference type="InterPro" id="IPR015943">
    <property type="entry name" value="WD40/YVTN_repeat-like_dom_sf"/>
</dbReference>
<proteinExistence type="predicted"/>
<reference evidence="2 3" key="1">
    <citation type="submission" date="2020-03" db="EMBL/GenBank/DDBJ databases">
        <title>Genomic analysis of Bacteroides faecium CBA7301.</title>
        <authorList>
            <person name="Kim J."/>
            <person name="Roh S.W."/>
        </authorList>
    </citation>
    <scope>NUCLEOTIDE SEQUENCE [LARGE SCALE GENOMIC DNA]</scope>
    <source>
        <strain evidence="2 3">CBA7301</strain>
    </source>
</reference>
<dbReference type="AlphaFoldDB" id="A0A6H0KHF9"/>
<dbReference type="InterPro" id="IPR054550">
    <property type="entry name" value="Mala_s_1-like"/>
</dbReference>
<evidence type="ECO:0000313" key="3">
    <source>
        <dbReference type="Proteomes" id="UP000501780"/>
    </source>
</evidence>
<dbReference type="RefSeq" id="WP_167959568.1">
    <property type="nucleotide sequence ID" value="NZ_CP050831.1"/>
</dbReference>
<keyword evidence="3" id="KW-1185">Reference proteome</keyword>
<sequence>MKNLILLFTLLCLSPIVQSKSPKHLLLGGSGWNKIAIINKETKEIVWEYPLEKGWECNSVAATKTGEILFSYSKGAKMITRDGQELWNIAAPSGCEMQTARILPDGNALIAWCGHPSTILEVNPKGEILSKTEFETGIERPHAQFRQINKNKEGNYLVPLFATSEVREIASDGKLQNTVKLSGTPFSTAFLKNGDYLVACGDAHCFVQLDATSNKIIRQVNANDIDGVQLFFVAQLFPLKKGGLYICNWQGHDREADKGKHPQLVEIDSNGKVVWQLNDRVKFGMISSVCPIRR</sequence>